<dbReference type="GO" id="GO:0000976">
    <property type="term" value="F:transcription cis-regulatory region binding"/>
    <property type="evidence" value="ECO:0007669"/>
    <property type="project" value="TreeGrafter"/>
</dbReference>
<evidence type="ECO:0000313" key="6">
    <source>
        <dbReference type="EMBL" id="MDA0564926.1"/>
    </source>
</evidence>
<dbReference type="EMBL" id="JAJAQC010000016">
    <property type="protein sequence ID" value="MDA0564926.1"/>
    <property type="molecule type" value="Genomic_DNA"/>
</dbReference>
<accession>A0A9X3SN78</accession>
<dbReference type="InterPro" id="IPR009057">
    <property type="entry name" value="Homeodomain-like_sf"/>
</dbReference>
<dbReference type="InterPro" id="IPR001647">
    <property type="entry name" value="HTH_TetR"/>
</dbReference>
<proteinExistence type="predicted"/>
<dbReference type="Pfam" id="PF00440">
    <property type="entry name" value="TetR_N"/>
    <property type="match status" value="1"/>
</dbReference>
<dbReference type="GO" id="GO:0003700">
    <property type="term" value="F:DNA-binding transcription factor activity"/>
    <property type="evidence" value="ECO:0007669"/>
    <property type="project" value="TreeGrafter"/>
</dbReference>
<evidence type="ECO:0000256" key="4">
    <source>
        <dbReference type="PROSITE-ProRule" id="PRU00335"/>
    </source>
</evidence>
<dbReference type="PROSITE" id="PS01081">
    <property type="entry name" value="HTH_TETR_1"/>
    <property type="match status" value="1"/>
</dbReference>
<organism evidence="6 7">
    <name type="scientific">Streptomonospora mangrovi</name>
    <dbReference type="NCBI Taxonomy" id="2883123"/>
    <lineage>
        <taxon>Bacteria</taxon>
        <taxon>Bacillati</taxon>
        <taxon>Actinomycetota</taxon>
        <taxon>Actinomycetes</taxon>
        <taxon>Streptosporangiales</taxon>
        <taxon>Nocardiopsidaceae</taxon>
        <taxon>Streptomonospora</taxon>
    </lineage>
</organism>
<feature type="DNA-binding region" description="H-T-H motif" evidence="4">
    <location>
        <begin position="35"/>
        <end position="54"/>
    </location>
</feature>
<evidence type="ECO:0000259" key="5">
    <source>
        <dbReference type="PROSITE" id="PS50977"/>
    </source>
</evidence>
<dbReference type="Gene3D" id="1.10.10.60">
    <property type="entry name" value="Homeodomain-like"/>
    <property type="match status" value="1"/>
</dbReference>
<keyword evidence="3" id="KW-0804">Transcription</keyword>
<dbReference type="PANTHER" id="PTHR30055">
    <property type="entry name" value="HTH-TYPE TRANSCRIPTIONAL REGULATOR RUTR"/>
    <property type="match status" value="1"/>
</dbReference>
<keyword evidence="1" id="KW-0805">Transcription regulation</keyword>
<comment type="caution">
    <text evidence="6">The sequence shown here is derived from an EMBL/GenBank/DDBJ whole genome shotgun (WGS) entry which is preliminary data.</text>
</comment>
<keyword evidence="2 4" id="KW-0238">DNA-binding</keyword>
<evidence type="ECO:0000256" key="2">
    <source>
        <dbReference type="ARBA" id="ARBA00023125"/>
    </source>
</evidence>
<evidence type="ECO:0000256" key="1">
    <source>
        <dbReference type="ARBA" id="ARBA00023015"/>
    </source>
</evidence>
<dbReference type="AlphaFoldDB" id="A0A9X3SN78"/>
<evidence type="ECO:0000256" key="3">
    <source>
        <dbReference type="ARBA" id="ARBA00023163"/>
    </source>
</evidence>
<dbReference type="Proteomes" id="UP001140076">
    <property type="component" value="Unassembled WGS sequence"/>
</dbReference>
<feature type="domain" description="HTH tetR-type" evidence="5">
    <location>
        <begin position="12"/>
        <end position="72"/>
    </location>
</feature>
<name>A0A9X3SN78_9ACTN</name>
<protein>
    <submittedName>
        <fullName evidence="6">TetR family transcriptional regulator</fullName>
    </submittedName>
</protein>
<keyword evidence="7" id="KW-1185">Reference proteome</keyword>
<evidence type="ECO:0000313" key="7">
    <source>
        <dbReference type="Proteomes" id="UP001140076"/>
    </source>
</evidence>
<dbReference type="SUPFAM" id="SSF46689">
    <property type="entry name" value="Homeodomain-like"/>
    <property type="match status" value="1"/>
</dbReference>
<dbReference type="InterPro" id="IPR023772">
    <property type="entry name" value="DNA-bd_HTH_TetR-type_CS"/>
</dbReference>
<reference evidence="6" key="1">
    <citation type="submission" date="2021-10" db="EMBL/GenBank/DDBJ databases">
        <title>Streptomonospora sp. nov., isolated from mangrove soil.</title>
        <authorList>
            <person name="Chen X."/>
            <person name="Ge X."/>
            <person name="Liu W."/>
        </authorList>
    </citation>
    <scope>NUCLEOTIDE SEQUENCE</scope>
    <source>
        <strain evidence="6">S1-112</strain>
    </source>
</reference>
<dbReference type="Pfam" id="PF17754">
    <property type="entry name" value="TetR_C_14"/>
    <property type="match status" value="1"/>
</dbReference>
<dbReference type="PANTHER" id="PTHR30055:SF238">
    <property type="entry name" value="MYCOFACTOCIN BIOSYNTHESIS TRANSCRIPTIONAL REGULATOR MFTR-RELATED"/>
    <property type="match status" value="1"/>
</dbReference>
<dbReference type="RefSeq" id="WP_270072206.1">
    <property type="nucleotide sequence ID" value="NZ_JAJAQC010000016.1"/>
</dbReference>
<sequence length="218" mass="23867">MEPMGLRERKKLATRRTLQHEALRLAIEHGSENVTVDDIAAAANVSTRTFFNYFSSKEEAIIGDGPPRPTADATAVFVANGPTGDLLDDLKHFILSPMLDLSAEELGYTFTDFLARKQLMLRESHLVTRMMATFAATEREVVAGVAARLGEEPEAIRPQIVAALGMTALRFALRHLHHHGDTAEGAGAEGARAAEIAELRDLLDEAFDALRQTFDTAR</sequence>
<gene>
    <name evidence="6" type="ORF">LG943_11410</name>
</gene>
<dbReference type="InterPro" id="IPR041347">
    <property type="entry name" value="MftR_C"/>
</dbReference>
<dbReference type="InterPro" id="IPR050109">
    <property type="entry name" value="HTH-type_TetR-like_transc_reg"/>
</dbReference>
<dbReference type="PROSITE" id="PS50977">
    <property type="entry name" value="HTH_TETR_2"/>
    <property type="match status" value="1"/>
</dbReference>
<dbReference type="Gene3D" id="1.10.357.10">
    <property type="entry name" value="Tetracycline Repressor, domain 2"/>
    <property type="match status" value="1"/>
</dbReference>